<comment type="caution">
    <text evidence="1">The sequence shown here is derived from an EMBL/GenBank/DDBJ whole genome shotgun (WGS) entry which is preliminary data.</text>
</comment>
<dbReference type="SUPFAM" id="SSF49464">
    <property type="entry name" value="Carboxypeptidase regulatory domain-like"/>
    <property type="match status" value="2"/>
</dbReference>
<dbReference type="InterPro" id="IPR008969">
    <property type="entry name" value="CarboxyPept-like_regulatory"/>
</dbReference>
<accession>A0A0F9VM78</accession>
<reference evidence="1" key="1">
    <citation type="journal article" date="2015" name="Nature">
        <title>Complex archaea that bridge the gap between prokaryotes and eukaryotes.</title>
        <authorList>
            <person name="Spang A."/>
            <person name="Saw J.H."/>
            <person name="Jorgensen S.L."/>
            <person name="Zaremba-Niedzwiedzka K."/>
            <person name="Martijn J."/>
            <person name="Lind A.E."/>
            <person name="van Eijk R."/>
            <person name="Schleper C."/>
            <person name="Guy L."/>
            <person name="Ettema T.J."/>
        </authorList>
    </citation>
    <scope>NUCLEOTIDE SEQUENCE</scope>
</reference>
<protein>
    <recommendedName>
        <fullName evidence="2">Carboxypeptidase regulatory-like domain-containing protein</fullName>
    </recommendedName>
</protein>
<gene>
    <name evidence="1" type="ORF">LCGC14_0389170</name>
</gene>
<dbReference type="EMBL" id="LAZR01000323">
    <property type="protein sequence ID" value="KKN74596.1"/>
    <property type="molecule type" value="Genomic_DNA"/>
</dbReference>
<dbReference type="Gene3D" id="2.60.40.1120">
    <property type="entry name" value="Carboxypeptidase-like, regulatory domain"/>
    <property type="match status" value="2"/>
</dbReference>
<name>A0A0F9VM78_9ZZZZ</name>
<evidence type="ECO:0000313" key="1">
    <source>
        <dbReference type="EMBL" id="KKN74596.1"/>
    </source>
</evidence>
<sequence length="656" mass="71407">MPTSLPPNANLTQLKHQAKDLLKAHKRGDPACCEVLRQLRQFADSSDADILSAAVKLDDAQFALAMSYAFESWAKLKGHVEAAAGEKLSLAVVHGRVTSEATGEPIEGVEVRLALRDPSCGMVGNGQTRTDADGHYQCSIQWRRGQRAELLYECCHAHHARETCTAVEPGRSPHRRLRMSDGQRYEIDISLKEGYALELTVENERGEPVRDAQIIIPPEGVRGVERLVGRVMDEGRWSKWPRTDAGGLCRAEGLHAHLAPGHQCAAEIRHSDYRRQVLADAAVLPRERHVARATIQLAEGPHLSGQVICAETGRPVEGARIWATPSGSAARTLMPLEAFGAWATSGPDGCFETCGLPACPHDLSVSHGGWLQARSKLLDVTSNEPLVVQLERGCVISGEVIDRHGGPAAEARVLACWSGAPLELSLNGMRADDLGRFEIGGLPAQGPVCVTANSDEGLCGVVEIGPDDRRVTFDARDLVEVEVVVVDDAGQPVPERVLSKTYIEWMHEWVALGEIRVSDADGVFPVRLPANGRIQFDLSAYEDTPGRPFHNIESVMMRQGRPGRPMTFTASWPCKLTVTCLDAQTGKPIPDVLVGLKEPAYPCQEATDDQGQVVFDNLPPHKISLQAFAPHYEAVYQKTVTLPMDEGLVIHLTPKA</sequence>
<organism evidence="1">
    <name type="scientific">marine sediment metagenome</name>
    <dbReference type="NCBI Taxonomy" id="412755"/>
    <lineage>
        <taxon>unclassified sequences</taxon>
        <taxon>metagenomes</taxon>
        <taxon>ecological metagenomes</taxon>
    </lineage>
</organism>
<dbReference type="AlphaFoldDB" id="A0A0F9VM78"/>
<evidence type="ECO:0008006" key="2">
    <source>
        <dbReference type="Google" id="ProtNLM"/>
    </source>
</evidence>
<proteinExistence type="predicted"/>